<name>A0A0G0Z0W4_9BACT</name>
<evidence type="ECO:0000256" key="4">
    <source>
        <dbReference type="ARBA" id="ARBA00022833"/>
    </source>
</evidence>
<protein>
    <recommendedName>
        <fullName evidence="5">Succinylglutamate desuccinylase/Aspartoacylase catalytic domain-containing protein</fullName>
    </recommendedName>
</protein>
<dbReference type="InterPro" id="IPR055438">
    <property type="entry name" value="AstE_AspA_cat"/>
</dbReference>
<dbReference type="InterPro" id="IPR053138">
    <property type="entry name" value="N-alpha-Ac-DABA_deacetylase"/>
</dbReference>
<comment type="caution">
    <text evidence="6">The sequence shown here is derived from an EMBL/GenBank/DDBJ whole genome shotgun (WGS) entry which is preliminary data.</text>
</comment>
<dbReference type="SUPFAM" id="SSF53187">
    <property type="entry name" value="Zn-dependent exopeptidases"/>
    <property type="match status" value="1"/>
</dbReference>
<keyword evidence="4" id="KW-0862">Zinc</keyword>
<gene>
    <name evidence="6" type="ORF">UV02_C0014G0008</name>
</gene>
<evidence type="ECO:0000256" key="3">
    <source>
        <dbReference type="ARBA" id="ARBA00022801"/>
    </source>
</evidence>
<dbReference type="PANTHER" id="PTHR37326:SF1">
    <property type="entry name" value="BLL3975 PROTEIN"/>
    <property type="match status" value="1"/>
</dbReference>
<keyword evidence="2" id="KW-0479">Metal-binding</keyword>
<dbReference type="PANTHER" id="PTHR37326">
    <property type="entry name" value="BLL3975 PROTEIN"/>
    <property type="match status" value="1"/>
</dbReference>
<feature type="domain" description="Succinylglutamate desuccinylase/Aspartoacylase catalytic" evidence="5">
    <location>
        <begin position="26"/>
        <end position="208"/>
    </location>
</feature>
<organism evidence="6 7">
    <name type="scientific">Candidatus Kuenenbacteria bacterium GW2011_GWA2_42_15</name>
    <dbReference type="NCBI Taxonomy" id="1618677"/>
    <lineage>
        <taxon>Bacteria</taxon>
        <taxon>Candidatus Kueneniibacteriota</taxon>
    </lineage>
</organism>
<reference evidence="6 7" key="1">
    <citation type="journal article" date="2015" name="Nature">
        <title>rRNA introns, odd ribosomes, and small enigmatic genomes across a large radiation of phyla.</title>
        <authorList>
            <person name="Brown C.T."/>
            <person name="Hug L.A."/>
            <person name="Thomas B.C."/>
            <person name="Sharon I."/>
            <person name="Castelle C.J."/>
            <person name="Singh A."/>
            <person name="Wilkins M.J."/>
            <person name="Williams K.H."/>
            <person name="Banfield J.F."/>
        </authorList>
    </citation>
    <scope>NUCLEOTIDE SEQUENCE [LARGE SCALE GENOMIC DNA]</scope>
</reference>
<dbReference type="Gene3D" id="3.40.630.10">
    <property type="entry name" value="Zn peptidases"/>
    <property type="match status" value="1"/>
</dbReference>
<evidence type="ECO:0000256" key="2">
    <source>
        <dbReference type="ARBA" id="ARBA00022723"/>
    </source>
</evidence>
<dbReference type="AlphaFoldDB" id="A0A0G0Z0W4"/>
<dbReference type="Proteomes" id="UP000034516">
    <property type="component" value="Unassembled WGS sequence"/>
</dbReference>
<dbReference type="GO" id="GO:0016788">
    <property type="term" value="F:hydrolase activity, acting on ester bonds"/>
    <property type="evidence" value="ECO:0007669"/>
    <property type="project" value="InterPro"/>
</dbReference>
<proteinExistence type="predicted"/>
<dbReference type="GO" id="GO:0046872">
    <property type="term" value="F:metal ion binding"/>
    <property type="evidence" value="ECO:0007669"/>
    <property type="project" value="UniProtKB-KW"/>
</dbReference>
<evidence type="ECO:0000313" key="6">
    <source>
        <dbReference type="EMBL" id="KKS42442.1"/>
    </source>
</evidence>
<evidence type="ECO:0000313" key="7">
    <source>
        <dbReference type="Proteomes" id="UP000034516"/>
    </source>
</evidence>
<keyword evidence="3" id="KW-0378">Hydrolase</keyword>
<sequence>MKKINITQLGTLDLNLPLIELGEGNPKILIINNLHGNEITGFYVLQRLVRILPKEIKCKITIISSANPLALLQKNRYTFIDPTDLNRNYPPLEKERGINVTIKEKLINLGLKHDIIMDIHNFIRPSLSTGVLIKQTNSKKDDLAYKYLATLNTDIIIKMDSDNNEEKRVNGSLTSYLASKGKIALGIEYPPINYVNNSTIEEYAGNFKNLLLLIPSIKNDKGNYKRIPIFKRQQIINQKTGLFIPVKKLNGDVKKGDTLGYIIDVNNLNKNKIVSTYTGKLIEIADNNFFLYGDKIATIGKKI</sequence>
<comment type="cofactor">
    <cofactor evidence="1">
        <name>Zn(2+)</name>
        <dbReference type="ChEBI" id="CHEBI:29105"/>
    </cofactor>
</comment>
<dbReference type="Pfam" id="PF24827">
    <property type="entry name" value="AstE_AspA_cat"/>
    <property type="match status" value="1"/>
</dbReference>
<accession>A0A0G0Z0W4</accession>
<evidence type="ECO:0000259" key="5">
    <source>
        <dbReference type="Pfam" id="PF24827"/>
    </source>
</evidence>
<dbReference type="EMBL" id="LCCW01000014">
    <property type="protein sequence ID" value="KKS42442.1"/>
    <property type="molecule type" value="Genomic_DNA"/>
</dbReference>
<evidence type="ECO:0000256" key="1">
    <source>
        <dbReference type="ARBA" id="ARBA00001947"/>
    </source>
</evidence>